<dbReference type="SUPFAM" id="SSF53067">
    <property type="entry name" value="Actin-like ATPase domain"/>
    <property type="match status" value="1"/>
</dbReference>
<dbReference type="Proteomes" id="UP000460435">
    <property type="component" value="Unassembled WGS sequence"/>
</dbReference>
<sequence>MSAGEPAVLSLDIGGTKLAVGVVTSDGAVHGLLVEPTRREQGPDAIISRLFGMGRSAIARAGLEVAAVGISCGGPLDSTRGILLSPPHLPGWIDIPLGDMARAEFGVPAFLENDATAAALGEHRFGAGKGVSTMLYLTISTGVGGGSVIHGKLHRGAAGNGGELGHVVVRPGGRMCSCGRRGCLEAYVSGTSIAERAAEALASGEVSTLADADPLTSVEVADAARADDQLARRIWDETTDVLGQAVTDLVNIFEPELVILGGGVTRTGSMLLEPVAEVVGRDAMPPAAKSAQVVLAGLGDVVCVAGAGVVAFDALTGANHG</sequence>
<keyword evidence="3" id="KW-1185">Reference proteome</keyword>
<dbReference type="RefSeq" id="WP_162453209.1">
    <property type="nucleotide sequence ID" value="NZ_WLZY01000012.1"/>
</dbReference>
<evidence type="ECO:0000313" key="2">
    <source>
        <dbReference type="EMBL" id="NDL60503.1"/>
    </source>
</evidence>
<proteinExistence type="inferred from homology"/>
<accession>A0A7K3MB37</accession>
<protein>
    <submittedName>
        <fullName evidence="2">ROK family protein</fullName>
    </submittedName>
</protein>
<dbReference type="InterPro" id="IPR000600">
    <property type="entry name" value="ROK"/>
</dbReference>
<dbReference type="AlphaFoldDB" id="A0A7K3MB37"/>
<dbReference type="EMBL" id="WLZY01000012">
    <property type="protein sequence ID" value="NDL60503.1"/>
    <property type="molecule type" value="Genomic_DNA"/>
</dbReference>
<evidence type="ECO:0000313" key="3">
    <source>
        <dbReference type="Proteomes" id="UP000460435"/>
    </source>
</evidence>
<gene>
    <name evidence="2" type="ORF">F7O44_25830</name>
</gene>
<comment type="similarity">
    <text evidence="1">Belongs to the ROK (NagC/XylR) family.</text>
</comment>
<evidence type="ECO:0000256" key="1">
    <source>
        <dbReference type="ARBA" id="ARBA00006479"/>
    </source>
</evidence>
<organism evidence="2 3">
    <name type="scientific">Phytoactinopolyspora mesophila</name>
    <dbReference type="NCBI Taxonomy" id="2650750"/>
    <lineage>
        <taxon>Bacteria</taxon>
        <taxon>Bacillati</taxon>
        <taxon>Actinomycetota</taxon>
        <taxon>Actinomycetes</taxon>
        <taxon>Jiangellales</taxon>
        <taxon>Jiangellaceae</taxon>
        <taxon>Phytoactinopolyspora</taxon>
    </lineage>
</organism>
<comment type="caution">
    <text evidence="2">The sequence shown here is derived from an EMBL/GenBank/DDBJ whole genome shotgun (WGS) entry which is preliminary data.</text>
</comment>
<reference evidence="2 3" key="1">
    <citation type="submission" date="2019-11" db="EMBL/GenBank/DDBJ databases">
        <authorList>
            <person name="Li X.-J."/>
            <person name="Feng X.-M."/>
        </authorList>
    </citation>
    <scope>NUCLEOTIDE SEQUENCE [LARGE SCALE GENOMIC DNA]</scope>
    <source>
        <strain evidence="2 3">XMNu-373</strain>
    </source>
</reference>
<dbReference type="PANTHER" id="PTHR18964">
    <property type="entry name" value="ROK (REPRESSOR, ORF, KINASE) FAMILY"/>
    <property type="match status" value="1"/>
</dbReference>
<dbReference type="InterPro" id="IPR043129">
    <property type="entry name" value="ATPase_NBD"/>
</dbReference>
<dbReference type="Pfam" id="PF00480">
    <property type="entry name" value="ROK"/>
    <property type="match status" value="1"/>
</dbReference>
<dbReference type="Gene3D" id="3.30.420.40">
    <property type="match status" value="2"/>
</dbReference>
<dbReference type="PANTHER" id="PTHR18964:SF149">
    <property type="entry name" value="BIFUNCTIONAL UDP-N-ACETYLGLUCOSAMINE 2-EPIMERASE_N-ACETYLMANNOSAMINE KINASE"/>
    <property type="match status" value="1"/>
</dbReference>
<name>A0A7K3MB37_9ACTN</name>